<dbReference type="Proteomes" id="UP000253410">
    <property type="component" value="Unassembled WGS sequence"/>
</dbReference>
<keyword evidence="1" id="KW-0808">Transferase</keyword>
<protein>
    <submittedName>
        <fullName evidence="1">Nucleotidyltransferase</fullName>
    </submittedName>
</protein>
<dbReference type="EMBL" id="QFFJ01000002">
    <property type="protein sequence ID" value="RBL90591.1"/>
    <property type="molecule type" value="Genomic_DNA"/>
</dbReference>
<comment type="caution">
    <text evidence="1">The sequence shown here is derived from an EMBL/GenBank/DDBJ whole genome shotgun (WGS) entry which is preliminary data.</text>
</comment>
<sequence length="357" mass="41889">MTFERLKEQRQYLLLECVSGSRAYNLHTPTSDTDLKGIFILPQQELYGMTYTDQVANATNDEVYFEVRRFLELLEKNNPNILELLSTHADNQLYRHPLMQLVRPEDFLSRLCLETFAGYAKTQIKRAKGLNKKINQSFPEVRKDILEFCYVVQGSHSVPMKTWLEQHQILQQDCGLSRIDHFRDAYALFYRQQFAGPVSFKGIFSGEQANDVQLSAIPASTEPAAIMHFNKDGYTVYCKEFAAYWDWVENRNEARYQHNQQLGADYDSKHMMHTFRLLEMAEEIARYKEVRVHRQDRDFLLSIRNGAFTYDTLLQMATEKLEKIQAWYAVADLPDHPDPAHTEQLLIKIREEFYGKK</sequence>
<organism evidence="1 2">
    <name type="scientific">Chitinophaga flava</name>
    <dbReference type="NCBI Taxonomy" id="2259036"/>
    <lineage>
        <taxon>Bacteria</taxon>
        <taxon>Pseudomonadati</taxon>
        <taxon>Bacteroidota</taxon>
        <taxon>Chitinophagia</taxon>
        <taxon>Chitinophagales</taxon>
        <taxon>Chitinophagaceae</taxon>
        <taxon>Chitinophaga</taxon>
    </lineage>
</organism>
<proteinExistence type="predicted"/>
<gene>
    <name evidence="1" type="ORF">DF182_29490</name>
</gene>
<dbReference type="Pfam" id="PF10127">
    <property type="entry name" value="RlaP"/>
    <property type="match status" value="1"/>
</dbReference>
<reference evidence="1 2" key="1">
    <citation type="submission" date="2018-05" db="EMBL/GenBank/DDBJ databases">
        <title>Chitinophaga sp. K3CV102501T nov., isolated from isolated from a monsoon evergreen broad-leaved forest soil.</title>
        <authorList>
            <person name="Lv Y."/>
        </authorList>
    </citation>
    <scope>NUCLEOTIDE SEQUENCE [LARGE SCALE GENOMIC DNA]</scope>
    <source>
        <strain evidence="1 2">GDMCC 1.1325</strain>
    </source>
</reference>
<dbReference type="GO" id="GO:0016740">
    <property type="term" value="F:transferase activity"/>
    <property type="evidence" value="ECO:0007669"/>
    <property type="project" value="UniProtKB-KW"/>
</dbReference>
<dbReference type="InterPro" id="IPR018775">
    <property type="entry name" value="RlaP"/>
</dbReference>
<dbReference type="PANTHER" id="PTHR34817">
    <property type="entry name" value="NUCLEOTIDYLTRANSFERASE"/>
    <property type="match status" value="1"/>
</dbReference>
<dbReference type="OrthoDB" id="243791at2"/>
<dbReference type="PANTHER" id="PTHR34817:SF1">
    <property type="entry name" value="NUCLEOTIDYLTRANSFERASE"/>
    <property type="match status" value="1"/>
</dbReference>
<dbReference type="AlphaFoldDB" id="A0A365XX62"/>
<accession>A0A365XX62</accession>
<name>A0A365XX62_9BACT</name>
<evidence type="ECO:0000313" key="2">
    <source>
        <dbReference type="Proteomes" id="UP000253410"/>
    </source>
</evidence>
<keyword evidence="2" id="KW-1185">Reference proteome</keyword>
<evidence type="ECO:0000313" key="1">
    <source>
        <dbReference type="EMBL" id="RBL90591.1"/>
    </source>
</evidence>